<dbReference type="InParanoid" id="A0A2N3ND42"/>
<accession>A0A2N3ND42</accession>
<dbReference type="EMBL" id="NLAX01000008">
    <property type="protein sequence ID" value="PKS10365.1"/>
    <property type="molecule type" value="Genomic_DNA"/>
</dbReference>
<feature type="transmembrane region" description="Helical" evidence="2">
    <location>
        <begin position="221"/>
        <end position="241"/>
    </location>
</feature>
<evidence type="ECO:0000313" key="4">
    <source>
        <dbReference type="Proteomes" id="UP000233524"/>
    </source>
</evidence>
<protein>
    <recommendedName>
        <fullName evidence="5">EXPERA domain-containing protein</fullName>
    </recommendedName>
</protein>
<dbReference type="Proteomes" id="UP000233524">
    <property type="component" value="Unassembled WGS sequence"/>
</dbReference>
<evidence type="ECO:0000256" key="1">
    <source>
        <dbReference type="SAM" id="MobiDB-lite"/>
    </source>
</evidence>
<proteinExistence type="predicted"/>
<evidence type="ECO:0000256" key="2">
    <source>
        <dbReference type="SAM" id="Phobius"/>
    </source>
</evidence>
<keyword evidence="4" id="KW-1185">Reference proteome</keyword>
<feature type="non-terminal residue" evidence="3">
    <location>
        <position position="1"/>
    </location>
</feature>
<dbReference type="PANTHER" id="PTHR37919">
    <property type="entry name" value="PROTEIN CBG05606"/>
    <property type="match status" value="1"/>
</dbReference>
<keyword evidence="2" id="KW-0812">Transmembrane</keyword>
<reference evidence="3 4" key="1">
    <citation type="journal article" date="2017" name="G3 (Bethesda)">
        <title>First Draft Genome Sequence of the Pathogenic Fungus Lomentospora prolificans (Formerly Scedosporium prolificans).</title>
        <authorList>
            <person name="Luo R."/>
            <person name="Zimin A."/>
            <person name="Workman R."/>
            <person name="Fan Y."/>
            <person name="Pertea G."/>
            <person name="Grossman N."/>
            <person name="Wear M.P."/>
            <person name="Jia B."/>
            <person name="Miller H."/>
            <person name="Casadevall A."/>
            <person name="Timp W."/>
            <person name="Zhang S.X."/>
            <person name="Salzberg S.L."/>
        </authorList>
    </citation>
    <scope>NUCLEOTIDE SEQUENCE [LARGE SCALE GENOMIC DNA]</scope>
    <source>
        <strain evidence="3 4">JHH-5317</strain>
    </source>
</reference>
<evidence type="ECO:0000313" key="3">
    <source>
        <dbReference type="EMBL" id="PKS10365.1"/>
    </source>
</evidence>
<gene>
    <name evidence="3" type="ORF">jhhlp_002116</name>
</gene>
<feature type="transmembrane region" description="Helical" evidence="2">
    <location>
        <begin position="261"/>
        <end position="280"/>
    </location>
</feature>
<sequence length="299" mass="33028">ACQQLLRTIPLPFPRLAPPTVPTLHELSSSFFSTLDPQSRVPSALKPWSDKTKKEKPKPVFPPPCNPLTDRPPWFPRSLVALNSTPESLPTPAKTPRSRKAVSRSTSSAAAATSWSHTPTPLTLLWLGVSLPLVVWDTGYVLGRPLTMEGGSLHWPLWTPYKLYGEIDHIYGWKAFNAGNGFTSAQGTLNVVETIMYLAYLYLWRNNKAADGSVRGREGGLALLLGWAAAVMTLSKTVLYWLNEYYAGFDNIGHNSLINLIFLWIIPNGAWLVGPTYMIYVMGADILDAFTLASRGKSD</sequence>
<dbReference type="STRING" id="41688.A0A2N3ND42"/>
<dbReference type="PANTHER" id="PTHR37919:SF2">
    <property type="entry name" value="EXPERA DOMAIN-CONTAINING PROTEIN"/>
    <property type="match status" value="1"/>
</dbReference>
<dbReference type="VEuPathDB" id="FungiDB:jhhlp_002116"/>
<keyword evidence="2" id="KW-0472">Membrane</keyword>
<evidence type="ECO:0008006" key="5">
    <source>
        <dbReference type="Google" id="ProtNLM"/>
    </source>
</evidence>
<keyword evidence="2" id="KW-1133">Transmembrane helix</keyword>
<organism evidence="3 4">
    <name type="scientific">Lomentospora prolificans</name>
    <dbReference type="NCBI Taxonomy" id="41688"/>
    <lineage>
        <taxon>Eukaryota</taxon>
        <taxon>Fungi</taxon>
        <taxon>Dikarya</taxon>
        <taxon>Ascomycota</taxon>
        <taxon>Pezizomycotina</taxon>
        <taxon>Sordariomycetes</taxon>
        <taxon>Hypocreomycetidae</taxon>
        <taxon>Microascales</taxon>
        <taxon>Microascaceae</taxon>
        <taxon>Lomentospora</taxon>
    </lineage>
</organism>
<dbReference type="AlphaFoldDB" id="A0A2N3ND42"/>
<dbReference type="OrthoDB" id="60858at2759"/>
<feature type="region of interest" description="Disordered" evidence="1">
    <location>
        <begin position="37"/>
        <end position="105"/>
    </location>
</feature>
<comment type="caution">
    <text evidence="3">The sequence shown here is derived from an EMBL/GenBank/DDBJ whole genome shotgun (WGS) entry which is preliminary data.</text>
</comment>
<name>A0A2N3ND42_9PEZI</name>